<organism evidence="1">
    <name type="scientific">hydrothermal vent metagenome</name>
    <dbReference type="NCBI Taxonomy" id="652676"/>
    <lineage>
        <taxon>unclassified sequences</taxon>
        <taxon>metagenomes</taxon>
        <taxon>ecological metagenomes</taxon>
    </lineage>
</organism>
<dbReference type="PANTHER" id="PTHR43169:SF3">
    <property type="entry name" value="ATPASE, PP-LOOP SUPERFAMILY-RELATED"/>
    <property type="match status" value="1"/>
</dbReference>
<dbReference type="AlphaFoldDB" id="A0A3B0VUX2"/>
<protein>
    <recommendedName>
        <fullName evidence="2">Legionaminic acid biosynthesis protein PtmG</fullName>
    </recommendedName>
</protein>
<dbReference type="EMBL" id="UOEY01000106">
    <property type="protein sequence ID" value="VAW40649.1"/>
    <property type="molecule type" value="Genomic_DNA"/>
</dbReference>
<sequence>MSKKQPQLRYCSHCVLPSTFPGIAFDENGVCNHCRHYKGDDARAALKKKYEAKFLKLLDEREENGAYDVIVAYSGGKDSSYTLDVFVKRYRLKVLALTLDNTFVSPRAFKNISNVCSSLGVDSLLVRPSRKMLRTIFKTAAVHELYAAKTLERASTICTSCISFVKGSVLRTAIEKQIPFVGFGWSPGQAPVQSSVMRTNPALMKNTQQATMKPLYRIGGDQILPFFVTDKQFECKELFPWNIHPLAFLDYDENKIIERIGKLGWEPPDDTDPNSSNCTLNAYANQVHRQRYGFHPYVWEIANMVRTGELSREEGMEKLVPPENPGMVAFAKNELFAGSPLPAPQP</sequence>
<dbReference type="Gene3D" id="3.40.50.620">
    <property type="entry name" value="HUPs"/>
    <property type="match status" value="1"/>
</dbReference>
<dbReference type="InterPro" id="IPR014729">
    <property type="entry name" value="Rossmann-like_a/b/a_fold"/>
</dbReference>
<name>A0A3B0VUX2_9ZZZZ</name>
<dbReference type="InterPro" id="IPR052188">
    <property type="entry name" value="Ni-pincer_cofactor_biosynth"/>
</dbReference>
<proteinExistence type="predicted"/>
<evidence type="ECO:0008006" key="2">
    <source>
        <dbReference type="Google" id="ProtNLM"/>
    </source>
</evidence>
<evidence type="ECO:0000313" key="1">
    <source>
        <dbReference type="EMBL" id="VAW40649.1"/>
    </source>
</evidence>
<dbReference type="PANTHER" id="PTHR43169">
    <property type="entry name" value="EXSB FAMILY PROTEIN"/>
    <property type="match status" value="1"/>
</dbReference>
<reference evidence="1" key="1">
    <citation type="submission" date="2018-06" db="EMBL/GenBank/DDBJ databases">
        <authorList>
            <person name="Zhirakovskaya E."/>
        </authorList>
    </citation>
    <scope>NUCLEOTIDE SEQUENCE</scope>
</reference>
<dbReference type="SUPFAM" id="SSF52402">
    <property type="entry name" value="Adenine nucleotide alpha hydrolases-like"/>
    <property type="match status" value="1"/>
</dbReference>
<accession>A0A3B0VUX2</accession>
<gene>
    <name evidence="1" type="ORF">MNBD_DELTA04-13</name>
</gene>